<dbReference type="Gene3D" id="3.90.1580.10">
    <property type="entry name" value="paralog of FGE (formylglycine-generating enzyme)"/>
    <property type="match status" value="1"/>
</dbReference>
<keyword evidence="3" id="KW-0418">Kinase</keyword>
<dbReference type="InterPro" id="IPR042095">
    <property type="entry name" value="SUMF_sf"/>
</dbReference>
<organism evidence="3 4">
    <name type="scientific">Maioricimonas rarisocia</name>
    <dbReference type="NCBI Taxonomy" id="2528026"/>
    <lineage>
        <taxon>Bacteria</taxon>
        <taxon>Pseudomonadati</taxon>
        <taxon>Planctomycetota</taxon>
        <taxon>Planctomycetia</taxon>
        <taxon>Planctomycetales</taxon>
        <taxon>Planctomycetaceae</taxon>
        <taxon>Maioricimonas</taxon>
    </lineage>
</organism>
<proteinExistence type="predicted"/>
<reference evidence="3 4" key="1">
    <citation type="submission" date="2019-02" db="EMBL/GenBank/DDBJ databases">
        <title>Deep-cultivation of Planctomycetes and their phenomic and genomic characterization uncovers novel biology.</title>
        <authorList>
            <person name="Wiegand S."/>
            <person name="Jogler M."/>
            <person name="Boedeker C."/>
            <person name="Pinto D."/>
            <person name="Vollmers J."/>
            <person name="Rivas-Marin E."/>
            <person name="Kohn T."/>
            <person name="Peeters S.H."/>
            <person name="Heuer A."/>
            <person name="Rast P."/>
            <person name="Oberbeckmann S."/>
            <person name="Bunk B."/>
            <person name="Jeske O."/>
            <person name="Meyerdierks A."/>
            <person name="Storesund J.E."/>
            <person name="Kallscheuer N."/>
            <person name="Luecker S."/>
            <person name="Lage O.M."/>
            <person name="Pohl T."/>
            <person name="Merkel B.J."/>
            <person name="Hornburger P."/>
            <person name="Mueller R.-W."/>
            <person name="Bruemmer F."/>
            <person name="Labrenz M."/>
            <person name="Spormann A.M."/>
            <person name="Op den Camp H."/>
            <person name="Overmann J."/>
            <person name="Amann R."/>
            <person name="Jetten M.S.M."/>
            <person name="Mascher T."/>
            <person name="Medema M.H."/>
            <person name="Devos D.P."/>
            <person name="Kaster A.-K."/>
            <person name="Ovreas L."/>
            <person name="Rohde M."/>
            <person name="Galperin M.Y."/>
            <person name="Jogler C."/>
        </authorList>
    </citation>
    <scope>NUCLEOTIDE SEQUENCE [LARGE SCALE GENOMIC DNA]</scope>
    <source>
        <strain evidence="3 4">Mal4</strain>
    </source>
</reference>
<dbReference type="KEGG" id="mri:Mal4_34360"/>
<keyword evidence="1" id="KW-0732">Signal</keyword>
<evidence type="ECO:0000256" key="1">
    <source>
        <dbReference type="SAM" id="SignalP"/>
    </source>
</evidence>
<dbReference type="EC" id="2.7.11.1" evidence="3"/>
<evidence type="ECO:0000313" key="4">
    <source>
        <dbReference type="Proteomes" id="UP000320496"/>
    </source>
</evidence>
<dbReference type="EMBL" id="CP036275">
    <property type="protein sequence ID" value="QDU39101.1"/>
    <property type="molecule type" value="Genomic_DNA"/>
</dbReference>
<name>A0A517Z9I3_9PLAN</name>
<feature type="signal peptide" evidence="1">
    <location>
        <begin position="1"/>
        <end position="22"/>
    </location>
</feature>
<feature type="domain" description="Sulfatase-modifying factor enzyme-like" evidence="2">
    <location>
        <begin position="52"/>
        <end position="278"/>
    </location>
</feature>
<dbReference type="Proteomes" id="UP000320496">
    <property type="component" value="Chromosome"/>
</dbReference>
<dbReference type="RefSeq" id="WP_145370319.1">
    <property type="nucleotide sequence ID" value="NZ_CP036275.1"/>
</dbReference>
<accession>A0A517Z9I3</accession>
<dbReference type="SUPFAM" id="SSF56436">
    <property type="entry name" value="C-type lectin-like"/>
    <property type="match status" value="1"/>
</dbReference>
<dbReference type="OrthoDB" id="9812426at2"/>
<keyword evidence="3" id="KW-0808">Transferase</keyword>
<evidence type="ECO:0000259" key="2">
    <source>
        <dbReference type="Pfam" id="PF03781"/>
    </source>
</evidence>
<dbReference type="AlphaFoldDB" id="A0A517Z9I3"/>
<sequence precursor="true">MRYVMICAAVLFSMVTVHPLAADDTASRAQLLETFMQEFVTITPGKGPFPATFEMGSGDGPASEQPVHDVRLQAAFRIAKYEVPQNLYAAVMGENPSRWKGPRNSAEMMTWQEANEFCAKVTSLLREANLIDETETVRLPTEAEWEYCCRAGTTTAYSFGEEAQAADDAGTQASRLDPYGWHTGNAAGNDPPVGALKPNAWGLHDMHGYLWEFCSDAWHADYEGAPTDGSSRPAAEGKPTQIVIRGGSWKDRYPRLRCAARQSFAVDGRDDAVGFRCVLVKRER</sequence>
<dbReference type="InterPro" id="IPR016187">
    <property type="entry name" value="CTDL_fold"/>
</dbReference>
<dbReference type="GO" id="GO:0004674">
    <property type="term" value="F:protein serine/threonine kinase activity"/>
    <property type="evidence" value="ECO:0007669"/>
    <property type="project" value="UniProtKB-EC"/>
</dbReference>
<dbReference type="InterPro" id="IPR005532">
    <property type="entry name" value="SUMF_dom"/>
</dbReference>
<dbReference type="GO" id="GO:0120147">
    <property type="term" value="F:formylglycine-generating oxidase activity"/>
    <property type="evidence" value="ECO:0007669"/>
    <property type="project" value="TreeGrafter"/>
</dbReference>
<evidence type="ECO:0000313" key="3">
    <source>
        <dbReference type="EMBL" id="QDU39101.1"/>
    </source>
</evidence>
<keyword evidence="4" id="KW-1185">Reference proteome</keyword>
<protein>
    <submittedName>
        <fullName evidence="3">Serine/threonine-protein kinase pkn1</fullName>
        <ecNumber evidence="3">2.7.11.1</ecNumber>
    </submittedName>
</protein>
<dbReference type="InterPro" id="IPR051043">
    <property type="entry name" value="Sulfatase_Mod_Factor_Kinase"/>
</dbReference>
<dbReference type="PANTHER" id="PTHR23150">
    <property type="entry name" value="SULFATASE MODIFYING FACTOR 1, 2"/>
    <property type="match status" value="1"/>
</dbReference>
<gene>
    <name evidence="3" type="primary">pkn1_8</name>
    <name evidence="3" type="ORF">Mal4_34360</name>
</gene>
<dbReference type="Pfam" id="PF03781">
    <property type="entry name" value="FGE-sulfatase"/>
    <property type="match status" value="1"/>
</dbReference>
<dbReference type="PANTHER" id="PTHR23150:SF19">
    <property type="entry name" value="FORMYLGLYCINE-GENERATING ENZYME"/>
    <property type="match status" value="1"/>
</dbReference>
<feature type="chain" id="PRO_5022145503" evidence="1">
    <location>
        <begin position="23"/>
        <end position="284"/>
    </location>
</feature>